<name>A0A1H6E1A6_9ACTN</name>
<accession>A0A1H6E1A6</accession>
<gene>
    <name evidence="1" type="ORF">SAMN04489712_1298</name>
</gene>
<sequence>MHLKLHERWGAETWLPADGLHLARLRIYDYFSGAEWLDAFYPPDTSGVVPFQRADRFMLDGRMPGWGEWPSEPTSSGRVSMPTCLYCHGPVSQAEVVVIGPGPALSLVYPANSPPQARSSCSHRSSCCAAASCPRVSETARSRVSDTRMSA</sequence>
<protein>
    <submittedName>
        <fullName evidence="1">Uncharacterized protein</fullName>
    </submittedName>
</protein>
<dbReference type="RefSeq" id="WP_103944207.1">
    <property type="nucleotide sequence ID" value="NZ_FNVO01000029.1"/>
</dbReference>
<proteinExistence type="predicted"/>
<dbReference type="AlphaFoldDB" id="A0A1H6E1A6"/>
<evidence type="ECO:0000313" key="2">
    <source>
        <dbReference type="Proteomes" id="UP000236723"/>
    </source>
</evidence>
<organism evidence="1 2">
    <name type="scientific">Thermomonospora echinospora</name>
    <dbReference type="NCBI Taxonomy" id="1992"/>
    <lineage>
        <taxon>Bacteria</taxon>
        <taxon>Bacillati</taxon>
        <taxon>Actinomycetota</taxon>
        <taxon>Actinomycetes</taxon>
        <taxon>Streptosporangiales</taxon>
        <taxon>Thermomonosporaceae</taxon>
        <taxon>Thermomonospora</taxon>
    </lineage>
</organism>
<dbReference type="EMBL" id="FNVO01000029">
    <property type="protein sequence ID" value="SEG91408.1"/>
    <property type="molecule type" value="Genomic_DNA"/>
</dbReference>
<dbReference type="Proteomes" id="UP000236723">
    <property type="component" value="Unassembled WGS sequence"/>
</dbReference>
<evidence type="ECO:0000313" key="1">
    <source>
        <dbReference type="EMBL" id="SEG91408.1"/>
    </source>
</evidence>
<reference evidence="2" key="1">
    <citation type="submission" date="2016-10" db="EMBL/GenBank/DDBJ databases">
        <authorList>
            <person name="Varghese N."/>
            <person name="Submissions S."/>
        </authorList>
    </citation>
    <scope>NUCLEOTIDE SEQUENCE [LARGE SCALE GENOMIC DNA]</scope>
    <source>
        <strain evidence="2">DSM 43163</strain>
    </source>
</reference>
<keyword evidence="2" id="KW-1185">Reference proteome</keyword>